<gene>
    <name evidence="1" type="ORF">CCAX7_004150</name>
</gene>
<evidence type="ECO:0000313" key="1">
    <source>
        <dbReference type="EMBL" id="BDI28364.1"/>
    </source>
</evidence>
<organism evidence="1 2">
    <name type="scientific">Capsulimonas corticalis</name>
    <dbReference type="NCBI Taxonomy" id="2219043"/>
    <lineage>
        <taxon>Bacteria</taxon>
        <taxon>Bacillati</taxon>
        <taxon>Armatimonadota</taxon>
        <taxon>Armatimonadia</taxon>
        <taxon>Capsulimonadales</taxon>
        <taxon>Capsulimonadaceae</taxon>
        <taxon>Capsulimonas</taxon>
    </lineage>
</organism>
<dbReference type="Proteomes" id="UP000287394">
    <property type="component" value="Chromosome"/>
</dbReference>
<dbReference type="PROSITE" id="PS51257">
    <property type="entry name" value="PROKAR_LIPOPROTEIN"/>
    <property type="match status" value="1"/>
</dbReference>
<dbReference type="KEGG" id="ccot:CCAX7_004150"/>
<reference evidence="1 2" key="1">
    <citation type="journal article" date="2019" name="Int. J. Syst. Evol. Microbiol.">
        <title>Capsulimonas corticalis gen. nov., sp. nov., an aerobic capsulated bacterium, of a novel bacterial order, Capsulimonadales ord. nov., of the class Armatimonadia of the phylum Armatimonadetes.</title>
        <authorList>
            <person name="Li J."/>
            <person name="Kudo C."/>
            <person name="Tonouchi A."/>
        </authorList>
    </citation>
    <scope>NUCLEOTIDE SEQUENCE [LARGE SCALE GENOMIC DNA]</scope>
    <source>
        <strain evidence="1 2">AX-7</strain>
    </source>
</reference>
<protein>
    <submittedName>
        <fullName evidence="1">Uncharacterized protein</fullName>
    </submittedName>
</protein>
<dbReference type="AlphaFoldDB" id="A0A402D2X6"/>
<keyword evidence="2" id="KW-1185">Reference proteome</keyword>
<proteinExistence type="predicted"/>
<dbReference type="EMBL" id="AP025739">
    <property type="protein sequence ID" value="BDI28364.1"/>
    <property type="molecule type" value="Genomic_DNA"/>
</dbReference>
<sequence length="89" mass="9434">MKGMFMIGIVKRMGKSILPTAVLLACCALCVCGCGAKKTEDQATREQWEKYKHPTPEMLAKLNAQQQASNVAPGKRADNPGASAASGPK</sequence>
<accession>A0A402D2X6</accession>
<name>A0A402D2X6_9BACT</name>
<evidence type="ECO:0000313" key="2">
    <source>
        <dbReference type="Proteomes" id="UP000287394"/>
    </source>
</evidence>